<comment type="caution">
    <text evidence="2">The sequence shown here is derived from an EMBL/GenBank/DDBJ whole genome shotgun (WGS) entry which is preliminary data.</text>
</comment>
<sequence>PMFDPRIQETALKELKKKGVSVHLNSGVTNISKTHISLDGEKTINTST</sequence>
<dbReference type="Gene3D" id="3.50.50.100">
    <property type="match status" value="1"/>
</dbReference>
<evidence type="ECO:0000259" key="1">
    <source>
        <dbReference type="Pfam" id="PF00070"/>
    </source>
</evidence>
<dbReference type="Proteomes" id="UP000229362">
    <property type="component" value="Unassembled WGS sequence"/>
</dbReference>
<dbReference type="InterPro" id="IPR039648">
    <property type="entry name" value="DHPH_N"/>
</dbReference>
<feature type="non-terminal residue" evidence="2">
    <location>
        <position position="48"/>
    </location>
</feature>
<proteinExistence type="predicted"/>
<dbReference type="AlphaFoldDB" id="A0A2M6W0X3"/>
<gene>
    <name evidence="2" type="ORF">COU33_03460</name>
</gene>
<dbReference type="Pfam" id="PF00070">
    <property type="entry name" value="Pyr_redox"/>
    <property type="match status" value="1"/>
</dbReference>
<organism evidence="2 3">
    <name type="scientific">Candidatus Magasanikbacteria bacterium CG10_big_fil_rev_8_21_14_0_10_43_6</name>
    <dbReference type="NCBI Taxonomy" id="1974650"/>
    <lineage>
        <taxon>Bacteria</taxon>
        <taxon>Candidatus Magasanikiibacteriota</taxon>
    </lineage>
</organism>
<feature type="domain" description="Pyridine nucleotide-disulphide oxidoreductase N-terminal" evidence="1">
    <location>
        <begin position="1"/>
        <end position="34"/>
    </location>
</feature>
<accession>A0A2M6W0X3</accession>
<dbReference type="EMBL" id="PFBZ01000151">
    <property type="protein sequence ID" value="PIT86385.1"/>
    <property type="molecule type" value="Genomic_DNA"/>
</dbReference>
<evidence type="ECO:0000313" key="3">
    <source>
        <dbReference type="Proteomes" id="UP000229362"/>
    </source>
</evidence>
<feature type="non-terminal residue" evidence="2">
    <location>
        <position position="1"/>
    </location>
</feature>
<name>A0A2M6W0X3_9BACT</name>
<dbReference type="SUPFAM" id="SSF51905">
    <property type="entry name" value="FAD/NAD(P)-binding domain"/>
    <property type="match status" value="1"/>
</dbReference>
<reference evidence="3" key="1">
    <citation type="submission" date="2017-09" db="EMBL/GenBank/DDBJ databases">
        <title>Depth-based differentiation of microbial function through sediment-hosted aquifers and enrichment of novel symbionts in the deep terrestrial subsurface.</title>
        <authorList>
            <person name="Probst A.J."/>
            <person name="Ladd B."/>
            <person name="Jarett J.K."/>
            <person name="Geller-Mcgrath D.E."/>
            <person name="Sieber C.M.K."/>
            <person name="Emerson J.B."/>
            <person name="Anantharaman K."/>
            <person name="Thomas B.C."/>
            <person name="Malmstrom R."/>
            <person name="Stieglmeier M."/>
            <person name="Klingl A."/>
            <person name="Woyke T."/>
            <person name="Ryan C.M."/>
            <person name="Banfield J.F."/>
        </authorList>
    </citation>
    <scope>NUCLEOTIDE SEQUENCE [LARGE SCALE GENOMIC DNA]</scope>
</reference>
<protein>
    <recommendedName>
        <fullName evidence="1">Pyridine nucleotide-disulphide oxidoreductase N-terminal domain-containing protein</fullName>
    </recommendedName>
</protein>
<dbReference type="InterPro" id="IPR036188">
    <property type="entry name" value="FAD/NAD-bd_sf"/>
</dbReference>
<evidence type="ECO:0000313" key="2">
    <source>
        <dbReference type="EMBL" id="PIT86385.1"/>
    </source>
</evidence>